<sequence length="484" mass="52812">MGSAAFGAPRIGPYRVLRLIRRGGQGSVYLGYDTRLQRRVAIKLYHLPPGRAERRKVVDEARIIAAIDSDRVVQIHDVILAGDYLAMIMAYVPGIDLEELLAQQGALELGALLSLATDVAAALAAVRQQGIVHGDLKASNVLVSDNGRAVLSDFGIARAPGRAIGVHGAASESALSPEHLSGEALDVRSDLFALGCLLYRMASGEHPFLRRGKLDVTRLREGDAPPLPDALIDGKPLPEGLRDLIQRLLQKSPADRPDNTHRVRQILRHLSHEQPQSLLRPPLAGLRSSLRQESEDDLPPALPQDFRRQGRSQLSDWRGFEQLTLSDVRRLLGRRRVQAAIGAVAVLTALLVALLVPRPYRVEMVMPRIETSSASQLPAGLSVRWLQVQVCKAALAQDGSLLFYNAPSSCPPAGQGVANNRQPPAANEQLEVDLHCGEELCLLGLARSGAGVERYRQAVLLPDMSLRRWQAVLVDLTRDSYVTR</sequence>
<dbReference type="CDD" id="cd14014">
    <property type="entry name" value="STKc_PknB_like"/>
    <property type="match status" value="1"/>
</dbReference>
<organism evidence="8 9">
    <name type="scientific">Parahaliea aestuarii</name>
    <dbReference type="NCBI Taxonomy" id="1852021"/>
    <lineage>
        <taxon>Bacteria</taxon>
        <taxon>Pseudomonadati</taxon>
        <taxon>Pseudomonadota</taxon>
        <taxon>Gammaproteobacteria</taxon>
        <taxon>Cellvibrionales</taxon>
        <taxon>Halieaceae</taxon>
        <taxon>Parahaliea</taxon>
    </lineage>
</organism>
<evidence type="ECO:0000256" key="5">
    <source>
        <dbReference type="SAM" id="MobiDB-lite"/>
    </source>
</evidence>
<dbReference type="Gene3D" id="3.30.200.20">
    <property type="entry name" value="Phosphorylase Kinase, domain 1"/>
    <property type="match status" value="1"/>
</dbReference>
<dbReference type="OrthoDB" id="9801841at2"/>
<dbReference type="EMBL" id="VRYZ01000001">
    <property type="protein sequence ID" value="TXS94972.1"/>
    <property type="molecule type" value="Genomic_DNA"/>
</dbReference>
<comment type="caution">
    <text evidence="8">The sequence shown here is derived from an EMBL/GenBank/DDBJ whole genome shotgun (WGS) entry which is preliminary data.</text>
</comment>
<dbReference type="Gene3D" id="1.10.510.10">
    <property type="entry name" value="Transferase(Phosphotransferase) domain 1"/>
    <property type="match status" value="1"/>
</dbReference>
<name>A0A5C9A4R6_9GAMM</name>
<gene>
    <name evidence="8" type="ORF">FVW59_03460</name>
</gene>
<dbReference type="InterPro" id="IPR000719">
    <property type="entry name" value="Prot_kinase_dom"/>
</dbReference>
<dbReference type="RefSeq" id="WP_148062812.1">
    <property type="nucleotide sequence ID" value="NZ_VRYZ01000001.1"/>
</dbReference>
<dbReference type="InterPro" id="IPR008271">
    <property type="entry name" value="Ser/Thr_kinase_AS"/>
</dbReference>
<evidence type="ECO:0000256" key="1">
    <source>
        <dbReference type="ARBA" id="ARBA00022679"/>
    </source>
</evidence>
<evidence type="ECO:0000259" key="7">
    <source>
        <dbReference type="PROSITE" id="PS50011"/>
    </source>
</evidence>
<keyword evidence="6" id="KW-0812">Transmembrane</keyword>
<keyword evidence="3 8" id="KW-0418">Kinase</keyword>
<dbReference type="Proteomes" id="UP000321933">
    <property type="component" value="Unassembled WGS sequence"/>
</dbReference>
<dbReference type="AlphaFoldDB" id="A0A5C9A4R6"/>
<keyword evidence="6" id="KW-1133">Transmembrane helix</keyword>
<evidence type="ECO:0000256" key="6">
    <source>
        <dbReference type="SAM" id="Phobius"/>
    </source>
</evidence>
<feature type="transmembrane region" description="Helical" evidence="6">
    <location>
        <begin position="337"/>
        <end position="356"/>
    </location>
</feature>
<dbReference type="PROSITE" id="PS50011">
    <property type="entry name" value="PROTEIN_KINASE_DOM"/>
    <property type="match status" value="1"/>
</dbReference>
<evidence type="ECO:0000256" key="4">
    <source>
        <dbReference type="ARBA" id="ARBA00022840"/>
    </source>
</evidence>
<dbReference type="GO" id="GO:0004674">
    <property type="term" value="F:protein serine/threonine kinase activity"/>
    <property type="evidence" value="ECO:0007669"/>
    <property type="project" value="UniProtKB-KW"/>
</dbReference>
<keyword evidence="8" id="KW-0723">Serine/threonine-protein kinase</keyword>
<dbReference type="Pfam" id="PF00069">
    <property type="entry name" value="Pkinase"/>
    <property type="match status" value="1"/>
</dbReference>
<dbReference type="SMART" id="SM00220">
    <property type="entry name" value="S_TKc"/>
    <property type="match status" value="1"/>
</dbReference>
<keyword evidence="6" id="KW-0472">Membrane</keyword>
<evidence type="ECO:0000313" key="8">
    <source>
        <dbReference type="EMBL" id="TXS94972.1"/>
    </source>
</evidence>
<evidence type="ECO:0000256" key="2">
    <source>
        <dbReference type="ARBA" id="ARBA00022741"/>
    </source>
</evidence>
<evidence type="ECO:0000313" key="9">
    <source>
        <dbReference type="Proteomes" id="UP000321933"/>
    </source>
</evidence>
<dbReference type="GO" id="GO:0005524">
    <property type="term" value="F:ATP binding"/>
    <property type="evidence" value="ECO:0007669"/>
    <property type="project" value="UniProtKB-KW"/>
</dbReference>
<keyword evidence="2" id="KW-0547">Nucleotide-binding</keyword>
<evidence type="ECO:0000256" key="3">
    <source>
        <dbReference type="ARBA" id="ARBA00022777"/>
    </source>
</evidence>
<reference evidence="8 9" key="1">
    <citation type="submission" date="2019-08" db="EMBL/GenBank/DDBJ databases">
        <title>Parahaliea maris sp. nov., isolated from the surface seawater.</title>
        <authorList>
            <person name="Liu Y."/>
        </authorList>
    </citation>
    <scope>NUCLEOTIDE SEQUENCE [LARGE SCALE GENOMIC DNA]</scope>
    <source>
        <strain evidence="8 9">S2-26</strain>
    </source>
</reference>
<protein>
    <submittedName>
        <fullName evidence="8">Serine/threonine protein kinase</fullName>
    </submittedName>
</protein>
<dbReference type="SUPFAM" id="SSF56112">
    <property type="entry name" value="Protein kinase-like (PK-like)"/>
    <property type="match status" value="1"/>
</dbReference>
<keyword evidence="1" id="KW-0808">Transferase</keyword>
<feature type="domain" description="Protein kinase" evidence="7">
    <location>
        <begin position="14"/>
        <end position="272"/>
    </location>
</feature>
<keyword evidence="4" id="KW-0067">ATP-binding</keyword>
<dbReference type="PROSITE" id="PS00108">
    <property type="entry name" value="PROTEIN_KINASE_ST"/>
    <property type="match status" value="1"/>
</dbReference>
<dbReference type="PANTHER" id="PTHR43289:SF6">
    <property type="entry name" value="SERINE_THREONINE-PROTEIN KINASE NEKL-3"/>
    <property type="match status" value="1"/>
</dbReference>
<proteinExistence type="predicted"/>
<dbReference type="InterPro" id="IPR011009">
    <property type="entry name" value="Kinase-like_dom_sf"/>
</dbReference>
<feature type="region of interest" description="Disordered" evidence="5">
    <location>
        <begin position="289"/>
        <end position="308"/>
    </location>
</feature>
<accession>A0A5C9A4R6</accession>
<keyword evidence="9" id="KW-1185">Reference proteome</keyword>
<dbReference type="PANTHER" id="PTHR43289">
    <property type="entry name" value="MITOGEN-ACTIVATED PROTEIN KINASE KINASE KINASE 20-RELATED"/>
    <property type="match status" value="1"/>
</dbReference>